<dbReference type="EMBL" id="BTSY01000007">
    <property type="protein sequence ID" value="GMT36780.1"/>
    <property type="molecule type" value="Genomic_DNA"/>
</dbReference>
<accession>A0AAV5X1D6</accession>
<keyword evidence="3" id="KW-1185">Reference proteome</keyword>
<organism evidence="2 3">
    <name type="scientific">Pristionchus fissidentatus</name>
    <dbReference type="NCBI Taxonomy" id="1538716"/>
    <lineage>
        <taxon>Eukaryota</taxon>
        <taxon>Metazoa</taxon>
        <taxon>Ecdysozoa</taxon>
        <taxon>Nematoda</taxon>
        <taxon>Chromadorea</taxon>
        <taxon>Rhabditida</taxon>
        <taxon>Rhabditina</taxon>
        <taxon>Diplogasteromorpha</taxon>
        <taxon>Diplogasteroidea</taxon>
        <taxon>Neodiplogasteridae</taxon>
        <taxon>Pristionchus</taxon>
    </lineage>
</organism>
<dbReference type="Proteomes" id="UP001432322">
    <property type="component" value="Unassembled WGS sequence"/>
</dbReference>
<feature type="compositionally biased region" description="Basic and acidic residues" evidence="1">
    <location>
        <begin position="272"/>
        <end position="287"/>
    </location>
</feature>
<reference evidence="2" key="1">
    <citation type="submission" date="2023-10" db="EMBL/GenBank/DDBJ databases">
        <title>Genome assembly of Pristionchus species.</title>
        <authorList>
            <person name="Yoshida K."/>
            <person name="Sommer R.J."/>
        </authorList>
    </citation>
    <scope>NUCLEOTIDE SEQUENCE</scope>
    <source>
        <strain evidence="2">RS5133</strain>
    </source>
</reference>
<evidence type="ECO:0000313" key="3">
    <source>
        <dbReference type="Proteomes" id="UP001432322"/>
    </source>
</evidence>
<feature type="non-terminal residue" evidence="2">
    <location>
        <position position="1"/>
    </location>
</feature>
<sequence length="301" mass="34862">LRVARSLLLSTRFSSPMDRVDISSIIADLQRLIYSSRDTTVEENAIQKAHQLKHAFQRATAEFVRPAIPSEDGTDQKKNVQMLDQQLCLLKLENRALQSELENILATTTHVQQSHRLTMDAIMRGEVPSPYRGEGWERNQLESLLATDARKCEVTNLTPSEEQERLRVFAYAVKQIVRDAESKFFGQRDMAERVAFENYVMRNLLENGGEGIDYNDLVRIFREVTPTDMPIAREGEVPAFTLDDVKKASQRFEDEFWAQHEADRAKMEERMAIEEEKRRKEQQREEDANVVEGLLRQYGKK</sequence>
<name>A0AAV5X1D6_9BILA</name>
<comment type="caution">
    <text evidence="2">The sequence shown here is derived from an EMBL/GenBank/DDBJ whole genome shotgun (WGS) entry which is preliminary data.</text>
</comment>
<proteinExistence type="predicted"/>
<evidence type="ECO:0000313" key="2">
    <source>
        <dbReference type="EMBL" id="GMT36780.1"/>
    </source>
</evidence>
<feature type="region of interest" description="Disordered" evidence="1">
    <location>
        <begin position="272"/>
        <end position="301"/>
    </location>
</feature>
<dbReference type="AlphaFoldDB" id="A0AAV5X1D6"/>
<evidence type="ECO:0000256" key="1">
    <source>
        <dbReference type="SAM" id="MobiDB-lite"/>
    </source>
</evidence>
<protein>
    <submittedName>
        <fullName evidence="2">Uncharacterized protein</fullName>
    </submittedName>
</protein>
<gene>
    <name evidence="2" type="ORF">PFISCL1PPCAC_28077</name>
</gene>